<dbReference type="NCBIfam" id="TIGR02646">
    <property type="entry name" value="retron system putative HNH endonuclease"/>
    <property type="match status" value="1"/>
</dbReference>
<accession>A0A9R1C923</accession>
<name>A0A9R1C923_9BACT</name>
<dbReference type="AlphaFoldDB" id="A0A9R1C923"/>
<sequence>MNKINKSVNVPQSLLHGSKDATDKIRQEIREGKRVKFGNLYKADDVKELLKKDQHGKCAYCERYLNGDYGAVEHYRPKGGYIQSCDDVLHKPGYYWLTYDWNNLLYSCDRCNTSYKRNLFPLVNDADRNIADEDISKEEPLIINPAMEDPGDHIEFHQYMVCPKRVGDTDDIKGNTTIAIFHLNSDNELLNKRRKAWIKYMKMLELLNLARKKADKGDNEDKSIAIRIRQIVDDFSSEESEFTGMFKYQYKQKP</sequence>
<evidence type="ECO:0008006" key="3">
    <source>
        <dbReference type="Google" id="ProtNLM"/>
    </source>
</evidence>
<dbReference type="Gene3D" id="1.10.30.50">
    <property type="match status" value="1"/>
</dbReference>
<organism evidence="1 2">
    <name type="scientific">Prevotella lacticifex</name>
    <dbReference type="NCBI Taxonomy" id="2854755"/>
    <lineage>
        <taxon>Bacteria</taxon>
        <taxon>Pseudomonadati</taxon>
        <taxon>Bacteroidota</taxon>
        <taxon>Bacteroidia</taxon>
        <taxon>Bacteroidales</taxon>
        <taxon>Prevotellaceae</taxon>
        <taxon>Prevotella</taxon>
    </lineage>
</organism>
<comment type="caution">
    <text evidence="1">The sequence shown here is derived from an EMBL/GenBank/DDBJ whole genome shotgun (WGS) entry which is preliminary data.</text>
</comment>
<gene>
    <name evidence="1" type="ORF">PRLR5076_10710</name>
</gene>
<evidence type="ECO:0000313" key="1">
    <source>
        <dbReference type="EMBL" id="GJG58220.1"/>
    </source>
</evidence>
<keyword evidence="2" id="KW-1185">Reference proteome</keyword>
<dbReference type="InterPro" id="IPR013467">
    <property type="entry name" value="HNH78-like"/>
</dbReference>
<protein>
    <recommendedName>
        <fullName evidence="3">TIGR02646 family protein</fullName>
    </recommendedName>
</protein>
<proteinExistence type="predicted"/>
<dbReference type="GeneID" id="72468002"/>
<dbReference type="Proteomes" id="UP000825483">
    <property type="component" value="Unassembled WGS sequence"/>
</dbReference>
<evidence type="ECO:0000313" key="2">
    <source>
        <dbReference type="Proteomes" id="UP000825483"/>
    </source>
</evidence>
<dbReference type="EMBL" id="BPUB01000001">
    <property type="protein sequence ID" value="GJG58220.1"/>
    <property type="molecule type" value="Genomic_DNA"/>
</dbReference>
<dbReference type="RefSeq" id="WP_223929796.1">
    <property type="nucleotide sequence ID" value="NZ_BPTU01000003.1"/>
</dbReference>
<reference evidence="1" key="1">
    <citation type="journal article" date="2022" name="Int. J. Syst. Evol. Microbiol.">
        <title>Prevotella lacticifex sp. nov., isolated from the rumen of cows.</title>
        <authorList>
            <person name="Shinkai T."/>
            <person name="Ikeyama N."/>
            <person name="Kumagai M."/>
            <person name="Ohmori H."/>
            <person name="Sakamoto M."/>
            <person name="Ohkuma M."/>
            <person name="Mitsumori M."/>
        </authorList>
    </citation>
    <scope>NUCLEOTIDE SEQUENCE</scope>
    <source>
        <strain evidence="1">R5076</strain>
    </source>
</reference>